<dbReference type="Gramene" id="OMO68792">
    <property type="protein sequence ID" value="OMO68792"/>
    <property type="gene ID" value="CCACVL1_19829"/>
</dbReference>
<sequence length="24" mass="2389">MERGGEKDFATTSAGSGVDSVSEA</sequence>
<keyword evidence="3" id="KW-1185">Reference proteome</keyword>
<feature type="region of interest" description="Disordered" evidence="1">
    <location>
        <begin position="1"/>
        <end position="24"/>
    </location>
</feature>
<evidence type="ECO:0000313" key="2">
    <source>
        <dbReference type="EMBL" id="OMO68792.1"/>
    </source>
</evidence>
<organism evidence="2 3">
    <name type="scientific">Corchorus capsularis</name>
    <name type="common">Jute</name>
    <dbReference type="NCBI Taxonomy" id="210143"/>
    <lineage>
        <taxon>Eukaryota</taxon>
        <taxon>Viridiplantae</taxon>
        <taxon>Streptophyta</taxon>
        <taxon>Embryophyta</taxon>
        <taxon>Tracheophyta</taxon>
        <taxon>Spermatophyta</taxon>
        <taxon>Magnoliopsida</taxon>
        <taxon>eudicotyledons</taxon>
        <taxon>Gunneridae</taxon>
        <taxon>Pentapetalae</taxon>
        <taxon>rosids</taxon>
        <taxon>malvids</taxon>
        <taxon>Malvales</taxon>
        <taxon>Malvaceae</taxon>
        <taxon>Grewioideae</taxon>
        <taxon>Apeibeae</taxon>
        <taxon>Corchorus</taxon>
    </lineage>
</organism>
<evidence type="ECO:0000313" key="3">
    <source>
        <dbReference type="Proteomes" id="UP000188268"/>
    </source>
</evidence>
<evidence type="ECO:0000256" key="1">
    <source>
        <dbReference type="SAM" id="MobiDB-lite"/>
    </source>
</evidence>
<comment type="caution">
    <text evidence="2">The sequence shown here is derived from an EMBL/GenBank/DDBJ whole genome shotgun (WGS) entry which is preliminary data.</text>
</comment>
<reference evidence="2 3" key="1">
    <citation type="submission" date="2013-09" db="EMBL/GenBank/DDBJ databases">
        <title>Corchorus capsularis genome sequencing.</title>
        <authorList>
            <person name="Alam M."/>
            <person name="Haque M.S."/>
            <person name="Islam M.S."/>
            <person name="Emdad E.M."/>
            <person name="Islam M.M."/>
            <person name="Ahmed B."/>
            <person name="Halim A."/>
            <person name="Hossen Q.M.M."/>
            <person name="Hossain M.Z."/>
            <person name="Ahmed R."/>
            <person name="Khan M.M."/>
            <person name="Islam R."/>
            <person name="Rashid M.M."/>
            <person name="Khan S.A."/>
            <person name="Rahman M.S."/>
            <person name="Alam M."/>
        </authorList>
    </citation>
    <scope>NUCLEOTIDE SEQUENCE [LARGE SCALE GENOMIC DNA]</scope>
    <source>
        <strain evidence="3">cv. CVL-1</strain>
        <tissue evidence="2">Whole seedling</tissue>
    </source>
</reference>
<dbReference type="EMBL" id="AWWV01012151">
    <property type="protein sequence ID" value="OMO68792.1"/>
    <property type="molecule type" value="Genomic_DNA"/>
</dbReference>
<proteinExistence type="predicted"/>
<dbReference type="Proteomes" id="UP000188268">
    <property type="component" value="Unassembled WGS sequence"/>
</dbReference>
<dbReference type="AlphaFoldDB" id="A0A1R3HER2"/>
<gene>
    <name evidence="2" type="ORF">CCACVL1_19829</name>
</gene>
<accession>A0A1R3HER2</accession>
<name>A0A1R3HER2_COCAP</name>
<protein>
    <submittedName>
        <fullName evidence="2">Uncharacterized protein</fullName>
    </submittedName>
</protein>